<sequence>MIPLPLRRNGDELQEKRRRKTLRVQPVVCTDQMATRTRGRWTMSIPVFGSTADAVRWVGAMSDQQVDVLAASAVDGVVACAWSVFDLAGMAAERLVEQACVVISERDQVTLTPGLIDAGEADTAYTKEVLLAVGAGLPSLTVSGDATDAEIARVAELGMPIRDIVRATGWNREQVMEAIASGGAGRQVA</sequence>
<dbReference type="AlphaFoldDB" id="A0A132A4K3"/>
<evidence type="ECO:0000313" key="2">
    <source>
        <dbReference type="Proteomes" id="UP000616769"/>
    </source>
</evidence>
<evidence type="ECO:0000313" key="1">
    <source>
        <dbReference type="EMBL" id="KPM05916.1"/>
    </source>
</evidence>
<dbReference type="EMBL" id="JXLN01010552">
    <property type="protein sequence ID" value="KPM05916.1"/>
    <property type="molecule type" value="Genomic_DNA"/>
</dbReference>
<gene>
    <name evidence="1" type="ORF">QR98_0043880</name>
</gene>
<proteinExistence type="predicted"/>
<dbReference type="VEuPathDB" id="VectorBase:SSCA000617"/>
<reference evidence="1 2" key="1">
    <citation type="journal article" date="2015" name="Parasit. Vectors">
        <title>Draft genome of the scabies mite.</title>
        <authorList>
            <person name="Rider S.D.Jr."/>
            <person name="Morgan M.S."/>
            <person name="Arlian L.G."/>
        </authorList>
    </citation>
    <scope>NUCLEOTIDE SEQUENCE [LARGE SCALE GENOMIC DNA]</scope>
    <source>
        <strain evidence="1">Arlian Lab</strain>
    </source>
</reference>
<accession>A0A132A4K3</accession>
<name>A0A132A4K3_SARSC</name>
<protein>
    <submittedName>
        <fullName evidence="1">Uncharacterized protein</fullName>
    </submittedName>
</protein>
<comment type="caution">
    <text evidence="1">The sequence shown here is derived from an EMBL/GenBank/DDBJ whole genome shotgun (WGS) entry which is preliminary data.</text>
</comment>
<organism evidence="1 2">
    <name type="scientific">Sarcoptes scabiei</name>
    <name type="common">Itch mite</name>
    <name type="synonym">Acarus scabiei</name>
    <dbReference type="NCBI Taxonomy" id="52283"/>
    <lineage>
        <taxon>Eukaryota</taxon>
        <taxon>Metazoa</taxon>
        <taxon>Ecdysozoa</taxon>
        <taxon>Arthropoda</taxon>
        <taxon>Chelicerata</taxon>
        <taxon>Arachnida</taxon>
        <taxon>Acari</taxon>
        <taxon>Acariformes</taxon>
        <taxon>Sarcoptiformes</taxon>
        <taxon>Astigmata</taxon>
        <taxon>Psoroptidia</taxon>
        <taxon>Sarcoptoidea</taxon>
        <taxon>Sarcoptidae</taxon>
        <taxon>Sarcoptinae</taxon>
        <taxon>Sarcoptes</taxon>
    </lineage>
</organism>
<dbReference type="Proteomes" id="UP000616769">
    <property type="component" value="Unassembled WGS sequence"/>
</dbReference>